<dbReference type="PATRIC" id="fig|1208919.3.peg.289"/>
<evidence type="ECO:0000313" key="11">
    <source>
        <dbReference type="EMBL" id="AGF46851.1"/>
    </source>
</evidence>
<evidence type="ECO:0000313" key="12">
    <source>
        <dbReference type="Proteomes" id="UP000011547"/>
    </source>
</evidence>
<keyword evidence="12" id="KW-1185">Reference proteome</keyword>
<dbReference type="NCBIfam" id="NF001401">
    <property type="entry name" value="PRK00285.1"/>
    <property type="match status" value="1"/>
</dbReference>
<dbReference type="EMBL" id="CP003803">
    <property type="protein sequence ID" value="AGF46851.1"/>
    <property type="molecule type" value="Genomic_DNA"/>
</dbReference>
<evidence type="ECO:0000256" key="10">
    <source>
        <dbReference type="RuleBase" id="RU004485"/>
    </source>
</evidence>
<dbReference type="KEGG" id="kde:CDSE_0543"/>
<evidence type="ECO:0000256" key="7">
    <source>
        <dbReference type="ARBA" id="ARBA00023172"/>
    </source>
</evidence>
<dbReference type="GO" id="GO:0006417">
    <property type="term" value="P:regulation of translation"/>
    <property type="evidence" value="ECO:0007669"/>
    <property type="project" value="UniProtKB-UniRule"/>
</dbReference>
<proteinExistence type="inferred from homology"/>
<dbReference type="AlphaFoldDB" id="M1LRT3"/>
<dbReference type="GO" id="GO:0006355">
    <property type="term" value="P:regulation of DNA-templated transcription"/>
    <property type="evidence" value="ECO:0007669"/>
    <property type="project" value="UniProtKB-UniRule"/>
</dbReference>
<evidence type="ECO:0000256" key="1">
    <source>
        <dbReference type="ARBA" id="ARBA00010529"/>
    </source>
</evidence>
<keyword evidence="5 8" id="KW-0238">DNA-binding</keyword>
<evidence type="ECO:0000256" key="8">
    <source>
        <dbReference type="HAMAP-Rule" id="MF_00380"/>
    </source>
</evidence>
<evidence type="ECO:0000256" key="3">
    <source>
        <dbReference type="ARBA" id="ARBA00022845"/>
    </source>
</evidence>
<dbReference type="GO" id="GO:0006310">
    <property type="term" value="P:DNA recombination"/>
    <property type="evidence" value="ECO:0007669"/>
    <property type="project" value="UniProtKB-UniRule"/>
</dbReference>
<dbReference type="PROSITE" id="PS00045">
    <property type="entry name" value="HISTONE_LIKE"/>
    <property type="match status" value="1"/>
</dbReference>
<dbReference type="CDD" id="cd13835">
    <property type="entry name" value="IHF_A"/>
    <property type="match status" value="1"/>
</dbReference>
<evidence type="ECO:0000256" key="9">
    <source>
        <dbReference type="RuleBase" id="RU003939"/>
    </source>
</evidence>
<keyword evidence="7 8" id="KW-0233">DNA recombination</keyword>
<sequence length="96" mass="10815">MNSNTVTKSELIDLIFERVGLSKKESKIIVNAFFEEISNSLESGEEVKFSGFGAFNLIDKKKRPGRNPKTGESIPISARRVVAFRPSRVLKRNINM</sequence>
<organism evidence="11 12">
    <name type="scientific">Candidatus Kinetoplastidibacterium desouzai TCC079E</name>
    <dbReference type="NCBI Taxonomy" id="1208919"/>
    <lineage>
        <taxon>Bacteria</taxon>
        <taxon>Pseudomonadati</taxon>
        <taxon>Pseudomonadota</taxon>
        <taxon>Betaproteobacteria</taxon>
        <taxon>Candidatus Kinetoplastidibacterium</taxon>
    </lineage>
</organism>
<reference evidence="11 12" key="1">
    <citation type="journal article" date="2013" name="Genome Biol. Evol.">
        <title>Genome evolution and phylogenomic analysis of candidatus kinetoplastibacterium, the betaproteobacterial endosymbionts of strigomonas and angomonas.</title>
        <authorList>
            <person name="Alves J.M."/>
            <person name="Serrano M.G."/>
            <person name="Maia da Silva F."/>
            <person name="Voegtly L.J."/>
            <person name="Matveyev A.V."/>
            <person name="Teixeira M.M."/>
            <person name="Camargo E.P."/>
            <person name="Buck G.A."/>
        </authorList>
    </citation>
    <scope>NUCLEOTIDE SEQUENCE [LARGE SCALE GENOMIC DNA]</scope>
    <source>
        <strain evidence="11 12">TCC079E</strain>
    </source>
</reference>
<dbReference type="PANTHER" id="PTHR33175">
    <property type="entry name" value="DNA-BINDING PROTEIN HU"/>
    <property type="match status" value="1"/>
</dbReference>
<dbReference type="PRINTS" id="PR01727">
    <property type="entry name" value="DNABINDINGHU"/>
</dbReference>
<dbReference type="SUPFAM" id="SSF47729">
    <property type="entry name" value="IHF-like DNA-binding proteins"/>
    <property type="match status" value="1"/>
</dbReference>
<dbReference type="STRING" id="1208919.CDSE_0543"/>
<keyword evidence="4 8" id="KW-0805">Transcription regulation</keyword>
<comment type="subunit">
    <text evidence="8 10">Heterodimer of an alpha and a beta chain.</text>
</comment>
<dbReference type="Gene3D" id="4.10.520.10">
    <property type="entry name" value="IHF-like DNA-binding proteins"/>
    <property type="match status" value="1"/>
</dbReference>
<evidence type="ECO:0000256" key="2">
    <source>
        <dbReference type="ARBA" id="ARBA00018329"/>
    </source>
</evidence>
<accession>M1LRT3</accession>
<dbReference type="InterPro" id="IPR000119">
    <property type="entry name" value="Hist_DNA-bd"/>
</dbReference>
<dbReference type="NCBIfam" id="TIGR00987">
    <property type="entry name" value="himA"/>
    <property type="match status" value="1"/>
</dbReference>
<keyword evidence="6 8" id="KW-0804">Transcription</keyword>
<dbReference type="HAMAP" id="MF_00380">
    <property type="entry name" value="IHF_alpha"/>
    <property type="match status" value="1"/>
</dbReference>
<dbReference type="SMART" id="SM00411">
    <property type="entry name" value="BHL"/>
    <property type="match status" value="1"/>
</dbReference>
<dbReference type="Proteomes" id="UP000011547">
    <property type="component" value="Chromosome"/>
</dbReference>
<dbReference type="GO" id="GO:0009893">
    <property type="term" value="P:positive regulation of metabolic process"/>
    <property type="evidence" value="ECO:0007669"/>
    <property type="project" value="UniProtKB-ARBA"/>
</dbReference>
<dbReference type="Pfam" id="PF00216">
    <property type="entry name" value="Bac_DNA_binding"/>
    <property type="match status" value="1"/>
</dbReference>
<name>M1LRT3_9PROT</name>
<dbReference type="GO" id="GO:0003677">
    <property type="term" value="F:DNA binding"/>
    <property type="evidence" value="ECO:0007669"/>
    <property type="project" value="UniProtKB-UniRule"/>
</dbReference>
<dbReference type="InterPro" id="IPR020816">
    <property type="entry name" value="Histone-like_DNA-bd_CS"/>
</dbReference>
<dbReference type="RefSeq" id="WP_015396262.1">
    <property type="nucleotide sequence ID" value="NC_020294.1"/>
</dbReference>
<comment type="similarity">
    <text evidence="1 8 9">Belongs to the bacterial histone-like protein family.</text>
</comment>
<comment type="function">
    <text evidence="8 10">This protein is one of the two subunits of integration host factor, a specific DNA-binding protein that functions in genetic recombination as well as in transcriptional and translational control.</text>
</comment>
<dbReference type="HOGENOM" id="CLU_105066_1_3_4"/>
<dbReference type="InterPro" id="IPR010992">
    <property type="entry name" value="IHF-like_DNA-bd_dom_sf"/>
</dbReference>
<evidence type="ECO:0000256" key="6">
    <source>
        <dbReference type="ARBA" id="ARBA00023163"/>
    </source>
</evidence>
<gene>
    <name evidence="8" type="primary">ihfA</name>
    <name evidence="8" type="synonym">himA</name>
    <name evidence="11" type="ORF">CDSE_0543</name>
</gene>
<dbReference type="GO" id="GO:0005829">
    <property type="term" value="C:cytosol"/>
    <property type="evidence" value="ECO:0007669"/>
    <property type="project" value="TreeGrafter"/>
</dbReference>
<protein>
    <recommendedName>
        <fullName evidence="2 8">Integration host factor subunit alpha</fullName>
        <shortName evidence="8">IHF-alpha</shortName>
    </recommendedName>
</protein>
<dbReference type="PANTHER" id="PTHR33175:SF2">
    <property type="entry name" value="INTEGRATION HOST FACTOR SUBUNIT ALPHA"/>
    <property type="match status" value="1"/>
</dbReference>
<evidence type="ECO:0000256" key="4">
    <source>
        <dbReference type="ARBA" id="ARBA00023015"/>
    </source>
</evidence>
<keyword evidence="3 8" id="KW-0810">Translation regulation</keyword>
<dbReference type="eggNOG" id="COG0776">
    <property type="taxonomic scope" value="Bacteria"/>
</dbReference>
<evidence type="ECO:0000256" key="5">
    <source>
        <dbReference type="ARBA" id="ARBA00023125"/>
    </source>
</evidence>
<dbReference type="GO" id="GO:0030527">
    <property type="term" value="F:structural constituent of chromatin"/>
    <property type="evidence" value="ECO:0007669"/>
    <property type="project" value="InterPro"/>
</dbReference>
<dbReference type="InterPro" id="IPR005684">
    <property type="entry name" value="IHF_alpha"/>
</dbReference>